<dbReference type="InterPro" id="IPR005335">
    <property type="entry name" value="Terminase_ssu"/>
</dbReference>
<dbReference type="Gene3D" id="1.10.10.1400">
    <property type="entry name" value="Terminase, small subunit, N-terminal DNA-binding domain, HTH motif"/>
    <property type="match status" value="1"/>
</dbReference>
<organism evidence="1 2">
    <name type="scientific">Oceaniferula marina</name>
    <dbReference type="NCBI Taxonomy" id="2748318"/>
    <lineage>
        <taxon>Bacteria</taxon>
        <taxon>Pseudomonadati</taxon>
        <taxon>Verrucomicrobiota</taxon>
        <taxon>Verrucomicrobiia</taxon>
        <taxon>Verrucomicrobiales</taxon>
        <taxon>Verrucomicrobiaceae</taxon>
        <taxon>Oceaniferula</taxon>
    </lineage>
</organism>
<evidence type="ECO:0000313" key="1">
    <source>
        <dbReference type="EMBL" id="NWK54313.1"/>
    </source>
</evidence>
<dbReference type="EMBL" id="JACBAZ010000001">
    <property type="protein sequence ID" value="NWK54313.1"/>
    <property type="molecule type" value="Genomic_DNA"/>
</dbReference>
<proteinExistence type="predicted"/>
<comment type="caution">
    <text evidence="1">The sequence shown here is derived from an EMBL/GenBank/DDBJ whole genome shotgun (WGS) entry which is preliminary data.</text>
</comment>
<evidence type="ECO:0000313" key="2">
    <source>
        <dbReference type="Proteomes" id="UP000557872"/>
    </source>
</evidence>
<keyword evidence="2" id="KW-1185">Reference proteome</keyword>
<dbReference type="RefSeq" id="WP_178930849.1">
    <property type="nucleotide sequence ID" value="NZ_JACBAZ010000001.1"/>
</dbReference>
<dbReference type="Proteomes" id="UP000557872">
    <property type="component" value="Unassembled WGS sequence"/>
</dbReference>
<protein>
    <recommendedName>
        <fullName evidence="3">Terminase small subunit</fullName>
    </recommendedName>
</protein>
<reference evidence="1 2" key="1">
    <citation type="submission" date="2020-07" db="EMBL/GenBank/DDBJ databases">
        <title>Roseicoccus Jingziensis gen. nov., sp. nov., isolated from coastal seawater.</title>
        <authorList>
            <person name="Feng X."/>
        </authorList>
    </citation>
    <scope>NUCLEOTIDE SEQUENCE [LARGE SCALE GENOMIC DNA]</scope>
    <source>
        <strain evidence="1 2">N1E253</strain>
    </source>
</reference>
<dbReference type="GO" id="GO:0051276">
    <property type="term" value="P:chromosome organization"/>
    <property type="evidence" value="ECO:0007669"/>
    <property type="project" value="InterPro"/>
</dbReference>
<accession>A0A851G9N2</accession>
<sequence>MAQKLNDQQRNALRYVATGMTLTEAGRKAGYSVSNAPQMVSKLMRRADAQEYLGTLRDKADTPFILDITARKEHLSKIATSQLATPTEQMAAIHLLNKMDGLYVQKVEADINHGGVMLVPVVNCLEDWEKAAVGAQAQLMKETIELD</sequence>
<dbReference type="AlphaFoldDB" id="A0A851G9N2"/>
<gene>
    <name evidence="1" type="ORF">HW115_01725</name>
</gene>
<name>A0A851G9N2_9BACT</name>
<evidence type="ECO:0008006" key="3">
    <source>
        <dbReference type="Google" id="ProtNLM"/>
    </source>
</evidence>
<dbReference type="InterPro" id="IPR038713">
    <property type="entry name" value="Terminase_Gp1_N_sf"/>
</dbReference>
<dbReference type="Pfam" id="PF03592">
    <property type="entry name" value="Terminase_2"/>
    <property type="match status" value="1"/>
</dbReference>